<comment type="caution">
    <text evidence="2">The sequence shown here is derived from an EMBL/GenBank/DDBJ whole genome shotgun (WGS) entry which is preliminary data.</text>
</comment>
<dbReference type="EMBL" id="PYAV01000004">
    <property type="protein sequence ID" value="PSL48508.1"/>
    <property type="molecule type" value="Genomic_DNA"/>
</dbReference>
<dbReference type="Proteomes" id="UP000242310">
    <property type="component" value="Unassembled WGS sequence"/>
</dbReference>
<accession>A0A2P8HQM1</accession>
<dbReference type="SUPFAM" id="SSF110836">
    <property type="entry name" value="Hypothetical protein SAV1430"/>
    <property type="match status" value="1"/>
</dbReference>
<dbReference type="Pfam" id="PF08712">
    <property type="entry name" value="Nfu_N"/>
    <property type="match status" value="1"/>
</dbReference>
<evidence type="ECO:0000313" key="2">
    <source>
        <dbReference type="EMBL" id="PSL48508.1"/>
    </source>
</evidence>
<reference evidence="2 3" key="1">
    <citation type="submission" date="2018-03" db="EMBL/GenBank/DDBJ databases">
        <title>Genomic Encyclopedia of Type Strains, Phase III (KMG-III): the genomes of soil and plant-associated and newly described type strains.</title>
        <authorList>
            <person name="Whitman W."/>
        </authorList>
    </citation>
    <scope>NUCLEOTIDE SEQUENCE [LARGE SCALE GENOMIC DNA]</scope>
    <source>
        <strain evidence="2 3">CGMCC 1.07653</strain>
    </source>
</reference>
<gene>
    <name evidence="2" type="ORF">B0H94_104108</name>
</gene>
<dbReference type="RefSeq" id="WP_106588076.1">
    <property type="nucleotide sequence ID" value="NZ_PYAV01000004.1"/>
</dbReference>
<sequence length="88" mass="9385">MSVQLQVDPTPNPNAMKITANETLFSDSTSVKKGESSGHALADALVQIEGVDNVFGFGNFVTVNKTADASWDPILDEVEKAFEEAELG</sequence>
<dbReference type="SMART" id="SM00932">
    <property type="entry name" value="Nfu_N"/>
    <property type="match status" value="1"/>
</dbReference>
<keyword evidence="3" id="KW-1185">Reference proteome</keyword>
<organism evidence="2 3">
    <name type="scientific">Salsuginibacillus halophilus</name>
    <dbReference type="NCBI Taxonomy" id="517424"/>
    <lineage>
        <taxon>Bacteria</taxon>
        <taxon>Bacillati</taxon>
        <taxon>Bacillota</taxon>
        <taxon>Bacilli</taxon>
        <taxon>Bacillales</taxon>
        <taxon>Bacillaceae</taxon>
        <taxon>Salsuginibacillus</taxon>
    </lineage>
</organism>
<dbReference type="OrthoDB" id="2968418at2"/>
<dbReference type="InterPro" id="IPR036498">
    <property type="entry name" value="Nfu/NifU_N_sf"/>
</dbReference>
<feature type="domain" description="Scaffold protein Nfu/NifU N-terminal" evidence="1">
    <location>
        <begin position="5"/>
        <end position="88"/>
    </location>
</feature>
<evidence type="ECO:0000259" key="1">
    <source>
        <dbReference type="SMART" id="SM00932"/>
    </source>
</evidence>
<name>A0A2P8HQM1_9BACI</name>
<dbReference type="InterPro" id="IPR014824">
    <property type="entry name" value="Nfu/NifU_N"/>
</dbReference>
<evidence type="ECO:0000313" key="3">
    <source>
        <dbReference type="Proteomes" id="UP000242310"/>
    </source>
</evidence>
<dbReference type="AlphaFoldDB" id="A0A2P8HQM1"/>
<protein>
    <submittedName>
        <fullName evidence="2">Scaffold Nfu/NifU family protein</fullName>
    </submittedName>
</protein>
<dbReference type="Gene3D" id="3.30.1370.70">
    <property type="entry name" value="Scaffold protein Nfu/NifU, N-terminal domain"/>
    <property type="match status" value="1"/>
</dbReference>
<proteinExistence type="predicted"/>